<keyword evidence="4 7" id="KW-0812">Transmembrane</keyword>
<evidence type="ECO:0000256" key="5">
    <source>
        <dbReference type="ARBA" id="ARBA00022989"/>
    </source>
</evidence>
<dbReference type="RefSeq" id="WP_344773514.1">
    <property type="nucleotide sequence ID" value="NZ_BAABBX010000004.1"/>
</dbReference>
<feature type="transmembrane region" description="Helical" evidence="7">
    <location>
        <begin position="429"/>
        <end position="448"/>
    </location>
</feature>
<dbReference type="InterPro" id="IPR020846">
    <property type="entry name" value="MFS_dom"/>
</dbReference>
<dbReference type="PRINTS" id="PR01036">
    <property type="entry name" value="TCRTETB"/>
</dbReference>
<dbReference type="EMBL" id="BAABBX010000004">
    <property type="protein sequence ID" value="GAA4184486.1"/>
    <property type="molecule type" value="Genomic_DNA"/>
</dbReference>
<dbReference type="PROSITE" id="PS50850">
    <property type="entry name" value="MFS"/>
    <property type="match status" value="1"/>
</dbReference>
<dbReference type="CDD" id="cd17321">
    <property type="entry name" value="MFS_MMR_MDR_like"/>
    <property type="match status" value="1"/>
</dbReference>
<feature type="domain" description="Major facilitator superfamily (MFS) profile" evidence="8">
    <location>
        <begin position="14"/>
        <end position="451"/>
    </location>
</feature>
<keyword evidence="6 7" id="KW-0472">Membrane</keyword>
<gene>
    <name evidence="9" type="ORF">GCM10022288_05240</name>
</gene>
<feature type="transmembrane region" description="Helical" evidence="7">
    <location>
        <begin position="46"/>
        <end position="68"/>
    </location>
</feature>
<feature type="transmembrane region" description="Helical" evidence="7">
    <location>
        <begin position="166"/>
        <end position="188"/>
    </location>
</feature>
<feature type="transmembrane region" description="Helical" evidence="7">
    <location>
        <begin position="80"/>
        <end position="99"/>
    </location>
</feature>
<evidence type="ECO:0000259" key="8">
    <source>
        <dbReference type="PROSITE" id="PS50850"/>
    </source>
</evidence>
<feature type="transmembrane region" description="Helical" evidence="7">
    <location>
        <begin position="303"/>
        <end position="322"/>
    </location>
</feature>
<accession>A0ABP8AIF5</accession>
<keyword evidence="5 7" id="KW-1133">Transmembrane helix</keyword>
<feature type="transmembrane region" description="Helical" evidence="7">
    <location>
        <begin position="232"/>
        <end position="250"/>
    </location>
</feature>
<feature type="transmembrane region" description="Helical" evidence="7">
    <location>
        <begin position="200"/>
        <end position="220"/>
    </location>
</feature>
<dbReference type="Gene3D" id="1.20.1250.20">
    <property type="entry name" value="MFS general substrate transporter like domains"/>
    <property type="match status" value="1"/>
</dbReference>
<feature type="transmembrane region" description="Helical" evidence="7">
    <location>
        <begin position="334"/>
        <end position="355"/>
    </location>
</feature>
<dbReference type="Pfam" id="PF07690">
    <property type="entry name" value="MFS_1"/>
    <property type="match status" value="1"/>
</dbReference>
<evidence type="ECO:0000256" key="6">
    <source>
        <dbReference type="ARBA" id="ARBA00023136"/>
    </source>
</evidence>
<evidence type="ECO:0000256" key="7">
    <source>
        <dbReference type="SAM" id="Phobius"/>
    </source>
</evidence>
<keyword evidence="10" id="KW-1185">Reference proteome</keyword>
<organism evidence="9 10">
    <name type="scientific">Gryllotalpicola kribbensis</name>
    <dbReference type="NCBI Taxonomy" id="993084"/>
    <lineage>
        <taxon>Bacteria</taxon>
        <taxon>Bacillati</taxon>
        <taxon>Actinomycetota</taxon>
        <taxon>Actinomycetes</taxon>
        <taxon>Micrococcales</taxon>
        <taxon>Microbacteriaceae</taxon>
        <taxon>Gryllotalpicola</taxon>
    </lineage>
</organism>
<dbReference type="PANTHER" id="PTHR42718">
    <property type="entry name" value="MAJOR FACILITATOR SUPERFAMILY MULTIDRUG TRANSPORTER MFSC"/>
    <property type="match status" value="1"/>
</dbReference>
<name>A0ABP8AIF5_9MICO</name>
<feature type="transmembrane region" description="Helical" evidence="7">
    <location>
        <begin position="105"/>
        <end position="130"/>
    </location>
</feature>
<keyword evidence="2" id="KW-0813">Transport</keyword>
<feature type="transmembrane region" description="Helical" evidence="7">
    <location>
        <begin position="262"/>
        <end position="283"/>
    </location>
</feature>
<evidence type="ECO:0000313" key="10">
    <source>
        <dbReference type="Proteomes" id="UP001500213"/>
    </source>
</evidence>
<feature type="transmembrane region" description="Helical" evidence="7">
    <location>
        <begin position="361"/>
        <end position="386"/>
    </location>
</feature>
<dbReference type="SUPFAM" id="SSF103473">
    <property type="entry name" value="MFS general substrate transporter"/>
    <property type="match status" value="1"/>
</dbReference>
<evidence type="ECO:0000256" key="3">
    <source>
        <dbReference type="ARBA" id="ARBA00022475"/>
    </source>
</evidence>
<evidence type="ECO:0000256" key="1">
    <source>
        <dbReference type="ARBA" id="ARBA00004651"/>
    </source>
</evidence>
<dbReference type="InterPro" id="IPR036259">
    <property type="entry name" value="MFS_trans_sf"/>
</dbReference>
<evidence type="ECO:0000313" key="9">
    <source>
        <dbReference type="EMBL" id="GAA4184486.1"/>
    </source>
</evidence>
<protein>
    <submittedName>
        <fullName evidence="9">DHA2 family efflux MFS transporter permease subunit</fullName>
    </submittedName>
</protein>
<comment type="caution">
    <text evidence="9">The sequence shown here is derived from an EMBL/GenBank/DDBJ whole genome shotgun (WGS) entry which is preliminary data.</text>
</comment>
<proteinExistence type="predicted"/>
<dbReference type="Proteomes" id="UP001500213">
    <property type="component" value="Unassembled WGS sequence"/>
</dbReference>
<feature type="transmembrane region" description="Helical" evidence="7">
    <location>
        <begin position="137"/>
        <end position="160"/>
    </location>
</feature>
<dbReference type="PANTHER" id="PTHR42718:SF46">
    <property type="entry name" value="BLR6921 PROTEIN"/>
    <property type="match status" value="1"/>
</dbReference>
<dbReference type="Gene3D" id="1.20.1720.10">
    <property type="entry name" value="Multidrug resistance protein D"/>
    <property type="match status" value="1"/>
</dbReference>
<comment type="subcellular location">
    <subcellularLocation>
        <location evidence="1">Cell membrane</location>
        <topology evidence="1">Multi-pass membrane protein</topology>
    </subcellularLocation>
</comment>
<evidence type="ECO:0000256" key="4">
    <source>
        <dbReference type="ARBA" id="ARBA00022692"/>
    </source>
</evidence>
<feature type="transmembrane region" description="Helical" evidence="7">
    <location>
        <begin position="12"/>
        <end position="40"/>
    </location>
</feature>
<feature type="transmembrane region" description="Helical" evidence="7">
    <location>
        <begin position="407"/>
        <end position="423"/>
    </location>
</feature>
<evidence type="ECO:0000256" key="2">
    <source>
        <dbReference type="ARBA" id="ARBA00022448"/>
    </source>
</evidence>
<dbReference type="InterPro" id="IPR011701">
    <property type="entry name" value="MFS"/>
</dbReference>
<reference evidence="10" key="1">
    <citation type="journal article" date="2019" name="Int. J. Syst. Evol. Microbiol.">
        <title>The Global Catalogue of Microorganisms (GCM) 10K type strain sequencing project: providing services to taxonomists for standard genome sequencing and annotation.</title>
        <authorList>
            <consortium name="The Broad Institute Genomics Platform"/>
            <consortium name="The Broad Institute Genome Sequencing Center for Infectious Disease"/>
            <person name="Wu L."/>
            <person name="Ma J."/>
        </authorList>
    </citation>
    <scope>NUCLEOTIDE SEQUENCE [LARGE SCALE GENOMIC DNA]</scope>
    <source>
        <strain evidence="10">JCM 17593</strain>
    </source>
</reference>
<sequence length="470" mass="47553">MTDTDGTKPRHWLALASLCLGFFMLLLDGTITSVALPAMISGLHTTLTMAIWVNSAYLFAYAVPLLIAGRLGDRFGHRRVYLAGLAVFTVGSLLCALAPSIDALVLWRALQGVGAALMTPQCLTIIRALFHPPRLAVALGVWGAVGGAATIAGPLLGGILVGVGGWPAIFAVNLPLGVVTAAAVLLWVPAGGRTSARIPLWAMVANAAAVFALVLGIQGLEAASPDVLGAPRWLWAVSGAVAATAVVWLQRNSDETALLPVALFRSGGFVTASWGAAAAAFVVGSAPVPFMLYLQDARGLGVVPASLTLVPMGAVCLLAAPLSARLNNRVGPRVVAVIGAVALVVSIGASALLVAADASLIALSTAFALFGVANSFVWSPFSIAAITTVPRESVGAASGSFNAMKQLGAVLGSAVTAVALAAWSDAAALGILAGVGLVAVAAAATLRLRPAPAAPERLIETAHTEERMVA</sequence>
<keyword evidence="3" id="KW-1003">Cell membrane</keyword>